<sequence>MGDGVIRINVKQAQSVAMTTGSSTAGTSQGVPPYGQQFGAMQAASAAPMCPPPYSPPPYNQQIGAVQAAPVGPPYGYNQQFGAVQAAPVGYNQQFAPVQAPPVGGYFNPNPAPVITNNTYTQQVVEVTVPKTNVVVVEPPERNFYFYCFDCSGDYQWYDLRGKGFCWIFLLLLLWLTVGCVIAAVIVLWFVVACLAATSDND</sequence>
<protein>
    <submittedName>
        <fullName evidence="2">Uncharacterized protein</fullName>
    </submittedName>
</protein>
<dbReference type="Proteomes" id="UP001249851">
    <property type="component" value="Unassembled WGS sequence"/>
</dbReference>
<gene>
    <name evidence="2" type="ORF">P5673_000409</name>
</gene>
<evidence type="ECO:0000313" key="2">
    <source>
        <dbReference type="EMBL" id="KAK2574265.1"/>
    </source>
</evidence>
<proteinExistence type="predicted"/>
<reference evidence="2" key="2">
    <citation type="journal article" date="2023" name="Science">
        <title>Genomic signatures of disease resistance in endangered staghorn corals.</title>
        <authorList>
            <person name="Vollmer S.V."/>
            <person name="Selwyn J.D."/>
            <person name="Despard B.A."/>
            <person name="Roesel C.L."/>
        </authorList>
    </citation>
    <scope>NUCLEOTIDE SEQUENCE</scope>
    <source>
        <strain evidence="2">K2</strain>
    </source>
</reference>
<reference evidence="2" key="1">
    <citation type="journal article" date="2023" name="G3 (Bethesda)">
        <title>Whole genome assembly and annotation of the endangered Caribbean coral Acropora cervicornis.</title>
        <authorList>
            <person name="Selwyn J.D."/>
            <person name="Vollmer S.V."/>
        </authorList>
    </citation>
    <scope>NUCLEOTIDE SEQUENCE</scope>
    <source>
        <strain evidence="2">K2</strain>
    </source>
</reference>
<keyword evidence="1" id="KW-0472">Membrane</keyword>
<comment type="caution">
    <text evidence="2">The sequence shown here is derived from an EMBL/GenBank/DDBJ whole genome shotgun (WGS) entry which is preliminary data.</text>
</comment>
<evidence type="ECO:0000256" key="1">
    <source>
        <dbReference type="SAM" id="Phobius"/>
    </source>
</evidence>
<keyword evidence="3" id="KW-1185">Reference proteome</keyword>
<feature type="transmembrane region" description="Helical" evidence="1">
    <location>
        <begin position="165"/>
        <end position="198"/>
    </location>
</feature>
<name>A0AAD9VHR0_ACRCE</name>
<accession>A0AAD9VHR0</accession>
<dbReference type="AlphaFoldDB" id="A0AAD9VHR0"/>
<organism evidence="2 3">
    <name type="scientific">Acropora cervicornis</name>
    <name type="common">Staghorn coral</name>
    <dbReference type="NCBI Taxonomy" id="6130"/>
    <lineage>
        <taxon>Eukaryota</taxon>
        <taxon>Metazoa</taxon>
        <taxon>Cnidaria</taxon>
        <taxon>Anthozoa</taxon>
        <taxon>Hexacorallia</taxon>
        <taxon>Scleractinia</taxon>
        <taxon>Astrocoeniina</taxon>
        <taxon>Acroporidae</taxon>
        <taxon>Acropora</taxon>
    </lineage>
</organism>
<keyword evidence="1" id="KW-0812">Transmembrane</keyword>
<evidence type="ECO:0000313" key="3">
    <source>
        <dbReference type="Proteomes" id="UP001249851"/>
    </source>
</evidence>
<keyword evidence="1" id="KW-1133">Transmembrane helix</keyword>
<dbReference type="EMBL" id="JARQWQ010000001">
    <property type="protein sequence ID" value="KAK2574265.1"/>
    <property type="molecule type" value="Genomic_DNA"/>
</dbReference>